<keyword evidence="2" id="KW-1185">Reference proteome</keyword>
<sequence length="168" mass="19164">MGRVVYIVHWGRTPAHSISFHHCLLVLDEPYSKVDKYATGQIFDWGSMASKGRCRLKAFNEEALLKGQQNRNTYEYVGETDKVDYEIENIVNRLGKKFNVATNNCRDVTADVAFEIVNQKYKPSPGAEQVIYPPHLRNDDVSVAHNRDFMLHVFGWGGAWIQAITGFL</sequence>
<dbReference type="Proteomes" id="UP000799324">
    <property type="component" value="Unassembled WGS sequence"/>
</dbReference>
<accession>A0A6A6TDX0</accession>
<name>A0A6A6TDX0_9PLEO</name>
<gene>
    <name evidence="1" type="ORF">K491DRAFT_777312</name>
</gene>
<organism evidence="1 2">
    <name type="scientific">Lophiostoma macrostomum CBS 122681</name>
    <dbReference type="NCBI Taxonomy" id="1314788"/>
    <lineage>
        <taxon>Eukaryota</taxon>
        <taxon>Fungi</taxon>
        <taxon>Dikarya</taxon>
        <taxon>Ascomycota</taxon>
        <taxon>Pezizomycotina</taxon>
        <taxon>Dothideomycetes</taxon>
        <taxon>Pleosporomycetidae</taxon>
        <taxon>Pleosporales</taxon>
        <taxon>Lophiostomataceae</taxon>
        <taxon>Lophiostoma</taxon>
    </lineage>
</organism>
<proteinExistence type="predicted"/>
<dbReference type="OrthoDB" id="4965290at2759"/>
<evidence type="ECO:0000313" key="1">
    <source>
        <dbReference type="EMBL" id="KAF2657198.1"/>
    </source>
</evidence>
<protein>
    <submittedName>
        <fullName evidence="1">Uncharacterized protein</fullName>
    </submittedName>
</protein>
<reference evidence="1" key="1">
    <citation type="journal article" date="2020" name="Stud. Mycol.">
        <title>101 Dothideomycetes genomes: a test case for predicting lifestyles and emergence of pathogens.</title>
        <authorList>
            <person name="Haridas S."/>
            <person name="Albert R."/>
            <person name="Binder M."/>
            <person name="Bloem J."/>
            <person name="Labutti K."/>
            <person name="Salamov A."/>
            <person name="Andreopoulos B."/>
            <person name="Baker S."/>
            <person name="Barry K."/>
            <person name="Bills G."/>
            <person name="Bluhm B."/>
            <person name="Cannon C."/>
            <person name="Castanera R."/>
            <person name="Culley D."/>
            <person name="Daum C."/>
            <person name="Ezra D."/>
            <person name="Gonzalez J."/>
            <person name="Henrissat B."/>
            <person name="Kuo A."/>
            <person name="Liang C."/>
            <person name="Lipzen A."/>
            <person name="Lutzoni F."/>
            <person name="Magnuson J."/>
            <person name="Mondo S."/>
            <person name="Nolan M."/>
            <person name="Ohm R."/>
            <person name="Pangilinan J."/>
            <person name="Park H.-J."/>
            <person name="Ramirez L."/>
            <person name="Alfaro M."/>
            <person name="Sun H."/>
            <person name="Tritt A."/>
            <person name="Yoshinaga Y."/>
            <person name="Zwiers L.-H."/>
            <person name="Turgeon B."/>
            <person name="Goodwin S."/>
            <person name="Spatafora J."/>
            <person name="Crous P."/>
            <person name="Grigoriev I."/>
        </authorList>
    </citation>
    <scope>NUCLEOTIDE SEQUENCE</scope>
    <source>
        <strain evidence="1">CBS 122681</strain>
    </source>
</reference>
<dbReference type="EMBL" id="MU004327">
    <property type="protein sequence ID" value="KAF2657198.1"/>
    <property type="molecule type" value="Genomic_DNA"/>
</dbReference>
<evidence type="ECO:0000313" key="2">
    <source>
        <dbReference type="Proteomes" id="UP000799324"/>
    </source>
</evidence>
<dbReference type="AlphaFoldDB" id="A0A6A6TDX0"/>